<sequence length="202" mass="22642">MESNGRTTEVWKVTGKQQRSGRQRKNNRGLEGNGKTTEVWKATGEQQRSGRQWENNKDLEGNGRTTEVWKATGEQQRSGRQRENNRDGNLGMPLTRIIQDNVTAAGQLTLHNRDDNYVHLRHTTIDAAPVRPSTVDESLEDLTGRVLGAVCGRAVHTFHSLQFPDPHLASVTPPYNTQHSLQSCFAPLQELHKAIREAENSA</sequence>
<evidence type="ECO:0000256" key="1">
    <source>
        <dbReference type="SAM" id="MobiDB-lite"/>
    </source>
</evidence>
<dbReference type="Proteomes" id="UP001292094">
    <property type="component" value="Unassembled WGS sequence"/>
</dbReference>
<feature type="region of interest" description="Disordered" evidence="1">
    <location>
        <begin position="1"/>
        <end position="92"/>
    </location>
</feature>
<reference evidence="2" key="1">
    <citation type="submission" date="2023-11" db="EMBL/GenBank/DDBJ databases">
        <title>Genome assemblies of two species of porcelain crab, Petrolisthes cinctipes and Petrolisthes manimaculis (Anomura: Porcellanidae).</title>
        <authorList>
            <person name="Angst P."/>
        </authorList>
    </citation>
    <scope>NUCLEOTIDE SEQUENCE</scope>
    <source>
        <strain evidence="2">PB745_02</strain>
        <tissue evidence="2">Gill</tissue>
    </source>
</reference>
<gene>
    <name evidence="2" type="ORF">Pmani_000973</name>
</gene>
<accession>A0AAE1QKW6</accession>
<feature type="compositionally biased region" description="Polar residues" evidence="1">
    <location>
        <begin position="44"/>
        <end position="53"/>
    </location>
</feature>
<evidence type="ECO:0000313" key="3">
    <source>
        <dbReference type="Proteomes" id="UP001292094"/>
    </source>
</evidence>
<evidence type="ECO:0000313" key="2">
    <source>
        <dbReference type="EMBL" id="KAK4328621.1"/>
    </source>
</evidence>
<keyword evidence="3" id="KW-1185">Reference proteome</keyword>
<comment type="caution">
    <text evidence="2">The sequence shown here is derived from an EMBL/GenBank/DDBJ whole genome shotgun (WGS) entry which is preliminary data.</text>
</comment>
<protein>
    <submittedName>
        <fullName evidence="2">Uncharacterized protein</fullName>
    </submittedName>
</protein>
<dbReference type="EMBL" id="JAWZYT010000069">
    <property type="protein sequence ID" value="KAK4328621.1"/>
    <property type="molecule type" value="Genomic_DNA"/>
</dbReference>
<organism evidence="2 3">
    <name type="scientific">Petrolisthes manimaculis</name>
    <dbReference type="NCBI Taxonomy" id="1843537"/>
    <lineage>
        <taxon>Eukaryota</taxon>
        <taxon>Metazoa</taxon>
        <taxon>Ecdysozoa</taxon>
        <taxon>Arthropoda</taxon>
        <taxon>Crustacea</taxon>
        <taxon>Multicrustacea</taxon>
        <taxon>Malacostraca</taxon>
        <taxon>Eumalacostraca</taxon>
        <taxon>Eucarida</taxon>
        <taxon>Decapoda</taxon>
        <taxon>Pleocyemata</taxon>
        <taxon>Anomura</taxon>
        <taxon>Galatheoidea</taxon>
        <taxon>Porcellanidae</taxon>
        <taxon>Petrolisthes</taxon>
    </lineage>
</organism>
<dbReference type="AlphaFoldDB" id="A0AAE1QKW6"/>
<proteinExistence type="predicted"/>
<name>A0AAE1QKW6_9EUCA</name>